<evidence type="ECO:0000256" key="5">
    <source>
        <dbReference type="PIRSR" id="PIRSR036492-1"/>
    </source>
</evidence>
<dbReference type="OrthoDB" id="6187633at2"/>
<dbReference type="GO" id="GO:0004029">
    <property type="term" value="F:aldehyde dehydrogenase (NAD+) activity"/>
    <property type="evidence" value="ECO:0007669"/>
    <property type="project" value="TreeGrafter"/>
</dbReference>
<dbReference type="Proteomes" id="UP000199391">
    <property type="component" value="Unassembled WGS sequence"/>
</dbReference>
<dbReference type="SUPFAM" id="SSF53720">
    <property type="entry name" value="ALDH-like"/>
    <property type="match status" value="1"/>
</dbReference>
<protein>
    <recommendedName>
        <fullName evidence="4">Aldehyde dehydrogenase</fullName>
    </recommendedName>
</protein>
<dbReference type="GO" id="GO:0005737">
    <property type="term" value="C:cytoplasm"/>
    <property type="evidence" value="ECO:0007669"/>
    <property type="project" value="TreeGrafter"/>
</dbReference>
<dbReference type="PROSITE" id="PS00687">
    <property type="entry name" value="ALDEHYDE_DEHYDR_GLU"/>
    <property type="match status" value="1"/>
</dbReference>
<dbReference type="InterPro" id="IPR012394">
    <property type="entry name" value="Aldehyde_DH_NAD(P)"/>
</dbReference>
<dbReference type="InterPro" id="IPR016163">
    <property type="entry name" value="Ald_DH_C"/>
</dbReference>
<dbReference type="FunFam" id="3.40.309.10:FF:000003">
    <property type="entry name" value="Aldehyde dehydrogenase"/>
    <property type="match status" value="1"/>
</dbReference>
<comment type="similarity">
    <text evidence="1 4 7">Belongs to the aldehyde dehydrogenase family.</text>
</comment>
<evidence type="ECO:0000313" key="10">
    <source>
        <dbReference type="Proteomes" id="UP000199391"/>
    </source>
</evidence>
<name>A0A1I7KRZ4_9BURK</name>
<evidence type="ECO:0000256" key="1">
    <source>
        <dbReference type="ARBA" id="ARBA00009986"/>
    </source>
</evidence>
<gene>
    <name evidence="9" type="ORF">SAMN05216552_101923</name>
</gene>
<keyword evidence="10" id="KW-1185">Reference proteome</keyword>
<dbReference type="Gene3D" id="3.40.309.10">
    <property type="entry name" value="Aldehyde Dehydrogenase, Chain A, domain 2"/>
    <property type="match status" value="1"/>
</dbReference>
<sequence length="469" mass="50802">MSDALNPADIARIFDLQDRHRHAVRATSAAQRAARLTALRAAIVAHLPAAVAAMAEDFRKPAFEAAMEVTALFGEIDTAVANLEQWMRPVEVTPSAHAAPGARARILREPKGRVLIFGPWNFPFALLLQPLVGAIAAGNVCVLKPSELTPATSAVCVRLVRAVFDEAEVAILEGGPELAAALLDHPFDHIFFTGSTKVGKLVMAAAARHLSSVTLELGGKSPVIIDEDADLAQAASRISWGKYMNAGQICLSPDYVLVKPAQRDAFVDQVARAIRASFYEDDALNEADVARIVDDRNLQRLNRLIDDAVSRGARVAVGGKVRAGRRIEPTVLVDVPRDAAIMREEIFGPVMPVLTYDDLDDALREINRRDKPLALYVFSRRPEFIEAVLARTSSGGATINDVIQHVAEPNLPFGGVGPSGHGAYHGMYSFLAFSHERSVYYQAAENPMEGFSRPPYAGKVEVLVNMMGM</sequence>
<dbReference type="AlphaFoldDB" id="A0A1I7KRZ4"/>
<evidence type="ECO:0000256" key="4">
    <source>
        <dbReference type="PIRNR" id="PIRNR036492"/>
    </source>
</evidence>
<dbReference type="RefSeq" id="WP_093557216.1">
    <property type="nucleotide sequence ID" value="NZ_FPBO01000019.1"/>
</dbReference>
<dbReference type="GO" id="GO:0006081">
    <property type="term" value="P:aldehyde metabolic process"/>
    <property type="evidence" value="ECO:0007669"/>
    <property type="project" value="InterPro"/>
</dbReference>
<feature type="active site" evidence="5">
    <location>
        <position position="250"/>
    </location>
</feature>
<accession>A0A1I7KRZ4</accession>
<dbReference type="InterPro" id="IPR016161">
    <property type="entry name" value="Ald_DH/histidinol_DH"/>
</dbReference>
<dbReference type="Gene3D" id="3.40.605.10">
    <property type="entry name" value="Aldehyde Dehydrogenase, Chain A, domain 1"/>
    <property type="match status" value="1"/>
</dbReference>
<evidence type="ECO:0000256" key="6">
    <source>
        <dbReference type="PROSITE-ProRule" id="PRU10007"/>
    </source>
</evidence>
<dbReference type="FunFam" id="3.40.605.10:FF:000004">
    <property type="entry name" value="Aldehyde dehydrogenase"/>
    <property type="match status" value="1"/>
</dbReference>
<evidence type="ECO:0000259" key="8">
    <source>
        <dbReference type="Pfam" id="PF00171"/>
    </source>
</evidence>
<proteinExistence type="inferred from homology"/>
<evidence type="ECO:0000256" key="7">
    <source>
        <dbReference type="RuleBase" id="RU003345"/>
    </source>
</evidence>
<keyword evidence="2 4" id="KW-0560">Oxidoreductase</keyword>
<feature type="active site" evidence="5 6">
    <location>
        <position position="216"/>
    </location>
</feature>
<dbReference type="PANTHER" id="PTHR43570">
    <property type="entry name" value="ALDEHYDE DEHYDROGENASE"/>
    <property type="match status" value="1"/>
</dbReference>
<evidence type="ECO:0000256" key="2">
    <source>
        <dbReference type="ARBA" id="ARBA00023002"/>
    </source>
</evidence>
<dbReference type="InterPro" id="IPR016162">
    <property type="entry name" value="Ald_DH_N"/>
</dbReference>
<dbReference type="EMBL" id="FPBO01000019">
    <property type="protein sequence ID" value="SFV00211.1"/>
    <property type="molecule type" value="Genomic_DNA"/>
</dbReference>
<reference evidence="10" key="1">
    <citation type="submission" date="2016-10" db="EMBL/GenBank/DDBJ databases">
        <authorList>
            <person name="Varghese N."/>
            <person name="Submissions S."/>
        </authorList>
    </citation>
    <scope>NUCLEOTIDE SEQUENCE [LARGE SCALE GENOMIC DNA]</scope>
    <source>
        <strain evidence="10">CGMCC 1.11014</strain>
    </source>
</reference>
<dbReference type="InterPro" id="IPR029510">
    <property type="entry name" value="Ald_DH_CS_GLU"/>
</dbReference>
<keyword evidence="3" id="KW-0520">NAD</keyword>
<organism evidence="9 10">
    <name type="scientific">Pseudoduganella namucuonensis</name>
    <dbReference type="NCBI Taxonomy" id="1035707"/>
    <lineage>
        <taxon>Bacteria</taxon>
        <taxon>Pseudomonadati</taxon>
        <taxon>Pseudomonadota</taxon>
        <taxon>Betaproteobacteria</taxon>
        <taxon>Burkholderiales</taxon>
        <taxon>Oxalobacteraceae</taxon>
        <taxon>Telluria group</taxon>
        <taxon>Pseudoduganella</taxon>
    </lineage>
</organism>
<feature type="domain" description="Aldehyde dehydrogenase" evidence="8">
    <location>
        <begin position="6"/>
        <end position="438"/>
    </location>
</feature>
<dbReference type="PANTHER" id="PTHR43570:SF20">
    <property type="entry name" value="ALDEHYDE DEHYDROGENASE ALDX-RELATED"/>
    <property type="match status" value="1"/>
</dbReference>
<evidence type="ECO:0000313" key="9">
    <source>
        <dbReference type="EMBL" id="SFV00211.1"/>
    </source>
</evidence>
<dbReference type="STRING" id="1035707.SAMN05216552_101923"/>
<evidence type="ECO:0000256" key="3">
    <source>
        <dbReference type="ARBA" id="ARBA00023027"/>
    </source>
</evidence>
<dbReference type="Pfam" id="PF00171">
    <property type="entry name" value="Aldedh"/>
    <property type="match status" value="1"/>
</dbReference>
<dbReference type="InterPro" id="IPR015590">
    <property type="entry name" value="Aldehyde_DH_dom"/>
</dbReference>
<dbReference type="PIRSF" id="PIRSF036492">
    <property type="entry name" value="ALDH"/>
    <property type="match status" value="1"/>
</dbReference>